<dbReference type="GO" id="GO:0046872">
    <property type="term" value="F:metal ion binding"/>
    <property type="evidence" value="ECO:0007669"/>
    <property type="project" value="UniProtKB-KW"/>
</dbReference>
<reference evidence="6" key="1">
    <citation type="submission" date="2013-07" db="EMBL/GenBank/DDBJ databases">
        <title>The Genome Sequence of Cryptococcus bestiolae CBS10118.</title>
        <authorList>
            <consortium name="The Broad Institute Genome Sequencing Platform"/>
            <person name="Cuomo C."/>
            <person name="Litvintseva A."/>
            <person name="Chen Y."/>
            <person name="Heitman J."/>
            <person name="Sun S."/>
            <person name="Springer D."/>
            <person name="Dromer F."/>
            <person name="Young S.K."/>
            <person name="Zeng Q."/>
            <person name="Gargeya S."/>
            <person name="Fitzgerald M."/>
            <person name="Abouelleil A."/>
            <person name="Alvarado L."/>
            <person name="Berlin A.M."/>
            <person name="Chapman S.B."/>
            <person name="Dewar J."/>
            <person name="Goldberg J."/>
            <person name="Griggs A."/>
            <person name="Gujja S."/>
            <person name="Hansen M."/>
            <person name="Howarth C."/>
            <person name="Imamovic A."/>
            <person name="Larimer J."/>
            <person name="McCowan C."/>
            <person name="Murphy C."/>
            <person name="Pearson M."/>
            <person name="Priest M."/>
            <person name="Roberts A."/>
            <person name="Saif S."/>
            <person name="Shea T."/>
            <person name="Sykes S."/>
            <person name="Wortman J."/>
            <person name="Nusbaum C."/>
            <person name="Birren B."/>
        </authorList>
    </citation>
    <scope>NUCLEOTIDE SEQUENCE [LARGE SCALE GENOMIC DNA]</scope>
    <source>
        <strain evidence="6">CBS 10118</strain>
    </source>
</reference>
<dbReference type="Gene3D" id="3.30.1120.10">
    <property type="match status" value="1"/>
</dbReference>
<dbReference type="InterPro" id="IPR024607">
    <property type="entry name" value="Sulfatase_CS"/>
</dbReference>
<dbReference type="KEGG" id="kbi:30212758"/>
<keyword evidence="3" id="KW-0378">Hydrolase</keyword>
<feature type="domain" description="Sulfatase N-terminal" evidence="5">
    <location>
        <begin position="5"/>
        <end position="429"/>
    </location>
</feature>
<dbReference type="GO" id="GO:0004065">
    <property type="term" value="F:arylsulfatase activity"/>
    <property type="evidence" value="ECO:0007669"/>
    <property type="project" value="TreeGrafter"/>
</dbReference>
<dbReference type="CDD" id="cd16025">
    <property type="entry name" value="PAS_like"/>
    <property type="match status" value="1"/>
</dbReference>
<name>A0A1B9FVC2_9TREE</name>
<dbReference type="PROSITE" id="PS00149">
    <property type="entry name" value="SULFATASE_2"/>
    <property type="match status" value="1"/>
</dbReference>
<keyword evidence="4" id="KW-0106">Calcium</keyword>
<dbReference type="EMBL" id="KI894025">
    <property type="protein sequence ID" value="OCF22708.1"/>
    <property type="molecule type" value="Genomic_DNA"/>
</dbReference>
<organism evidence="6">
    <name type="scientific">Kwoniella bestiolae CBS 10118</name>
    <dbReference type="NCBI Taxonomy" id="1296100"/>
    <lineage>
        <taxon>Eukaryota</taxon>
        <taxon>Fungi</taxon>
        <taxon>Dikarya</taxon>
        <taxon>Basidiomycota</taxon>
        <taxon>Agaricomycotina</taxon>
        <taxon>Tremellomycetes</taxon>
        <taxon>Tremellales</taxon>
        <taxon>Cryptococcaceae</taxon>
        <taxon>Kwoniella</taxon>
    </lineage>
</organism>
<gene>
    <name evidence="6" type="ORF">I302_08359</name>
    <name evidence="7" type="ORF">I302_109213</name>
</gene>
<dbReference type="EMBL" id="CP144548">
    <property type="protein sequence ID" value="WVW87156.1"/>
    <property type="molecule type" value="Genomic_DNA"/>
</dbReference>
<dbReference type="OrthoDB" id="103349at2759"/>
<evidence type="ECO:0000313" key="7">
    <source>
        <dbReference type="EMBL" id="WVW87156.1"/>
    </source>
</evidence>
<dbReference type="RefSeq" id="XP_019043778.1">
    <property type="nucleotide sequence ID" value="XM_019194942.1"/>
</dbReference>
<dbReference type="PANTHER" id="PTHR42693:SF33">
    <property type="entry name" value="ARYLSULFATASE"/>
    <property type="match status" value="1"/>
</dbReference>
<reference evidence="7" key="4">
    <citation type="submission" date="2024-02" db="EMBL/GenBank/DDBJ databases">
        <title>Comparative genomics of Cryptococcus and Kwoniella reveals pathogenesis evolution and contrasting modes of karyotype evolution via chromosome fusion or intercentromeric recombination.</title>
        <authorList>
            <person name="Coelho M.A."/>
            <person name="David-Palma M."/>
            <person name="Shea T."/>
            <person name="Bowers K."/>
            <person name="McGinley-Smith S."/>
            <person name="Mohammad A.W."/>
            <person name="Gnirke A."/>
            <person name="Yurkov A.M."/>
            <person name="Nowrousian M."/>
            <person name="Sun S."/>
            <person name="Cuomo C.A."/>
            <person name="Heitman J."/>
        </authorList>
    </citation>
    <scope>NUCLEOTIDE SEQUENCE</scope>
    <source>
        <strain evidence="7">CBS 10118</strain>
    </source>
</reference>
<dbReference type="STRING" id="1296100.A0A1B9FVC2"/>
<dbReference type="GeneID" id="30212758"/>
<dbReference type="Pfam" id="PF00884">
    <property type="entry name" value="Sulfatase"/>
    <property type="match status" value="1"/>
</dbReference>
<keyword evidence="8" id="KW-1185">Reference proteome</keyword>
<dbReference type="SUPFAM" id="SSF53649">
    <property type="entry name" value="Alkaline phosphatase-like"/>
    <property type="match status" value="1"/>
</dbReference>
<reference evidence="7" key="2">
    <citation type="submission" date="2013-07" db="EMBL/GenBank/DDBJ databases">
        <authorList>
            <consortium name="The Broad Institute Genome Sequencing Platform"/>
            <person name="Cuomo C."/>
            <person name="Litvintseva A."/>
            <person name="Chen Y."/>
            <person name="Heitman J."/>
            <person name="Sun S."/>
            <person name="Springer D."/>
            <person name="Dromer F."/>
            <person name="Young S.K."/>
            <person name="Zeng Q."/>
            <person name="Gargeya S."/>
            <person name="Fitzgerald M."/>
            <person name="Abouelleil A."/>
            <person name="Alvarado L."/>
            <person name="Berlin A.M."/>
            <person name="Chapman S.B."/>
            <person name="Dewar J."/>
            <person name="Goldberg J."/>
            <person name="Griggs A."/>
            <person name="Gujja S."/>
            <person name="Hansen M."/>
            <person name="Howarth C."/>
            <person name="Imamovic A."/>
            <person name="Larimer J."/>
            <person name="McCowan C."/>
            <person name="Murphy C."/>
            <person name="Pearson M."/>
            <person name="Priest M."/>
            <person name="Roberts A."/>
            <person name="Saif S."/>
            <person name="Shea T."/>
            <person name="Sykes S."/>
            <person name="Wortman J."/>
            <person name="Nusbaum C."/>
            <person name="Birren B."/>
        </authorList>
    </citation>
    <scope>NUCLEOTIDE SEQUENCE</scope>
    <source>
        <strain evidence="7">CBS 10118</strain>
    </source>
</reference>
<comment type="similarity">
    <text evidence="1">Belongs to the sulfatase family.</text>
</comment>
<dbReference type="InterPro" id="IPR050738">
    <property type="entry name" value="Sulfatase"/>
</dbReference>
<protein>
    <recommendedName>
        <fullName evidence="5">Sulfatase N-terminal domain-containing protein</fullName>
    </recommendedName>
</protein>
<proteinExistence type="inferred from homology"/>
<dbReference type="PANTHER" id="PTHR42693">
    <property type="entry name" value="ARYLSULFATASE FAMILY MEMBER"/>
    <property type="match status" value="1"/>
</dbReference>
<evidence type="ECO:0000313" key="6">
    <source>
        <dbReference type="EMBL" id="OCF22708.1"/>
    </source>
</evidence>
<evidence type="ECO:0000313" key="8">
    <source>
        <dbReference type="Proteomes" id="UP000092730"/>
    </source>
</evidence>
<dbReference type="AlphaFoldDB" id="A0A1B9FVC2"/>
<accession>A0A1B9FVC2</accession>
<dbReference type="Proteomes" id="UP000092730">
    <property type="component" value="Chromosome 8"/>
</dbReference>
<evidence type="ECO:0000256" key="4">
    <source>
        <dbReference type="ARBA" id="ARBA00022837"/>
    </source>
</evidence>
<dbReference type="VEuPathDB" id="FungiDB:I302_08359"/>
<evidence type="ECO:0000256" key="2">
    <source>
        <dbReference type="ARBA" id="ARBA00022723"/>
    </source>
</evidence>
<reference evidence="6" key="3">
    <citation type="submission" date="2014-01" db="EMBL/GenBank/DDBJ databases">
        <title>Evolution of pathogenesis and genome organization in the Tremellales.</title>
        <authorList>
            <person name="Cuomo C."/>
            <person name="Litvintseva A."/>
            <person name="Heitman J."/>
            <person name="Chen Y."/>
            <person name="Sun S."/>
            <person name="Springer D."/>
            <person name="Dromer F."/>
            <person name="Young S."/>
            <person name="Zeng Q."/>
            <person name="Chapman S."/>
            <person name="Gujja S."/>
            <person name="Saif S."/>
            <person name="Birren B."/>
        </authorList>
    </citation>
    <scope>NUCLEOTIDE SEQUENCE</scope>
    <source>
        <strain evidence="6">CBS 10118</strain>
    </source>
</reference>
<evidence type="ECO:0000256" key="3">
    <source>
        <dbReference type="ARBA" id="ARBA00022801"/>
    </source>
</evidence>
<dbReference type="InterPro" id="IPR000917">
    <property type="entry name" value="Sulfatase_N"/>
</dbReference>
<dbReference type="InterPro" id="IPR017850">
    <property type="entry name" value="Alkaline_phosphatase_core_sf"/>
</dbReference>
<dbReference type="Gene3D" id="3.40.720.10">
    <property type="entry name" value="Alkaline Phosphatase, subunit A"/>
    <property type="match status" value="1"/>
</dbReference>
<keyword evidence="2" id="KW-0479">Metal-binding</keyword>
<sequence>MSKQPNFLIILADDLGFSDIGAFGSEISTPNLDKLARNGLRQTGFHTASACSPTRSMLMSGTDNHLAGLGQMAETIARDPFYQGHKGYEGMLNDRVAALPEILSDAGYETIMSGKWHLGLPKHAQPHARGFQKVFGLLPGAGNHYLYEPFLEDNTPAMKFLPPLYVEGAEQVSHKDIPGPFYSSTYFTDRMLGFLEERDITKPFFAYLPYTAPHWPLQAPDEEIAKYKGRYDAGPEALRLERLERLKKLGLIAEDVVPHPIMSPYGFKAWDDLTNEERAVSARKMEVYAAMVTVMDKEIGRVVKLLEDRGELDNTFVFFSSDNGAEGALLEAIPVMGDMISKTIEKFYDNSIGNIGRGNSWTYLGPHWGQAATTPSKMYKAWATEGGIRCPSIIHYPKLGGILQQDNAITHEFTTIMDILPTVLELAGVQHPGAEFRGRKVHKPRGKSWASWLSGKEKEVHDENAVHGWELFGQAAIRQGQWKAVWLPPPTGKDEWLLFNLDKDPGETKNLAEEHPDKLQQLVAFWHEYEAETGTIVNMSDPAGTGFGRSTGINWDDWGQ</sequence>
<evidence type="ECO:0000256" key="1">
    <source>
        <dbReference type="ARBA" id="ARBA00008779"/>
    </source>
</evidence>
<evidence type="ECO:0000259" key="5">
    <source>
        <dbReference type="Pfam" id="PF00884"/>
    </source>
</evidence>